<feature type="compositionally biased region" description="Low complexity" evidence="2">
    <location>
        <begin position="59"/>
        <end position="90"/>
    </location>
</feature>
<sequence length="218" mass="22649">MNRNPSDPHQPESFVSPYPPPAPRRNWFARHKVLTVLGVLVLLIVVISVASNGGGSTESPDAAPAGSTTAPASAGAPPTAAESASAARPGIGAPARDGKFEFVVRGVRPGGTSIGPDFMAERAQGEFLLVDLTVRNIGDKAQSLDISSQKVLSAQGTEYSPNTAATIQVDDAAVFYEQINPGNALQVTVVHDLPRGTDATQIELHDSVFSGGVTVDLR</sequence>
<reference evidence="5 6" key="1">
    <citation type="submission" date="2022-06" db="EMBL/GenBank/DDBJ databases">
        <title>Genomic Encyclopedia of Archaeal and Bacterial Type Strains, Phase II (KMG-II): from individual species to whole genera.</title>
        <authorList>
            <person name="Goeker M."/>
        </authorList>
    </citation>
    <scope>NUCLEOTIDE SEQUENCE [LARGE SCALE GENOMIC DNA]</scope>
    <source>
        <strain evidence="5 6">DSM 45037</strain>
    </source>
</reference>
<keyword evidence="6" id="KW-1185">Reference proteome</keyword>
<protein>
    <recommendedName>
        <fullName evidence="4">DUF4352 domain-containing protein</fullName>
    </recommendedName>
</protein>
<dbReference type="EMBL" id="JAMTCG010000008">
    <property type="protein sequence ID" value="MCP2162829.1"/>
    <property type="molecule type" value="Genomic_DNA"/>
</dbReference>
<evidence type="ECO:0000313" key="5">
    <source>
        <dbReference type="EMBL" id="MCP2162829.1"/>
    </source>
</evidence>
<evidence type="ECO:0000313" key="6">
    <source>
        <dbReference type="Proteomes" id="UP001205740"/>
    </source>
</evidence>
<dbReference type="InterPro" id="IPR029051">
    <property type="entry name" value="DUF4352"/>
</dbReference>
<dbReference type="RefSeq" id="WP_253656404.1">
    <property type="nucleotide sequence ID" value="NZ_BAAAOE010000006.1"/>
</dbReference>
<evidence type="ECO:0000256" key="1">
    <source>
        <dbReference type="ARBA" id="ARBA00022729"/>
    </source>
</evidence>
<name>A0ABT1H6G2_9NOCA</name>
<dbReference type="Gene3D" id="2.60.40.1240">
    <property type="match status" value="1"/>
</dbReference>
<gene>
    <name evidence="5" type="ORF">LX12_004041</name>
</gene>
<accession>A0ABT1H6G2</accession>
<organism evidence="5 6">
    <name type="scientific">Williamsia serinedens</name>
    <dbReference type="NCBI Taxonomy" id="391736"/>
    <lineage>
        <taxon>Bacteria</taxon>
        <taxon>Bacillati</taxon>
        <taxon>Actinomycetota</taxon>
        <taxon>Actinomycetes</taxon>
        <taxon>Mycobacteriales</taxon>
        <taxon>Nocardiaceae</taxon>
        <taxon>Williamsia</taxon>
    </lineage>
</organism>
<proteinExistence type="predicted"/>
<dbReference type="Proteomes" id="UP001205740">
    <property type="component" value="Unassembled WGS sequence"/>
</dbReference>
<evidence type="ECO:0000256" key="3">
    <source>
        <dbReference type="SAM" id="Phobius"/>
    </source>
</evidence>
<dbReference type="InterPro" id="IPR029050">
    <property type="entry name" value="Immunoprotect_excell_Ig-like"/>
</dbReference>
<feature type="domain" description="DUF4352" evidence="4">
    <location>
        <begin position="90"/>
        <end position="212"/>
    </location>
</feature>
<evidence type="ECO:0000256" key="2">
    <source>
        <dbReference type="SAM" id="MobiDB-lite"/>
    </source>
</evidence>
<evidence type="ECO:0000259" key="4">
    <source>
        <dbReference type="Pfam" id="PF11611"/>
    </source>
</evidence>
<comment type="caution">
    <text evidence="5">The sequence shown here is derived from an EMBL/GenBank/DDBJ whole genome shotgun (WGS) entry which is preliminary data.</text>
</comment>
<feature type="transmembrane region" description="Helical" evidence="3">
    <location>
        <begin position="33"/>
        <end position="51"/>
    </location>
</feature>
<feature type="region of interest" description="Disordered" evidence="2">
    <location>
        <begin position="1"/>
        <end position="20"/>
    </location>
</feature>
<keyword evidence="3" id="KW-0812">Transmembrane</keyword>
<keyword evidence="3" id="KW-1133">Transmembrane helix</keyword>
<keyword evidence="3" id="KW-0472">Membrane</keyword>
<keyword evidence="1" id="KW-0732">Signal</keyword>
<feature type="region of interest" description="Disordered" evidence="2">
    <location>
        <begin position="54"/>
        <end position="93"/>
    </location>
</feature>
<dbReference type="Pfam" id="PF11611">
    <property type="entry name" value="DUF4352"/>
    <property type="match status" value="1"/>
</dbReference>